<dbReference type="EC" id="3.1.6.1" evidence="5"/>
<evidence type="ECO:0000313" key="6">
    <source>
        <dbReference type="Proteomes" id="UP000317977"/>
    </source>
</evidence>
<feature type="chain" id="PRO_5022896682" evidence="3">
    <location>
        <begin position="22"/>
        <end position="89"/>
    </location>
</feature>
<comment type="caution">
    <text evidence="5">The sequence shown here is derived from an EMBL/GenBank/DDBJ whole genome shotgun (WGS) entry which is preliminary data.</text>
</comment>
<keyword evidence="3" id="KW-0732">Signal</keyword>
<name>A0A5C6EFI3_9BACT</name>
<dbReference type="Pfam" id="PF00884">
    <property type="entry name" value="Sulfatase"/>
    <property type="match status" value="1"/>
</dbReference>
<evidence type="ECO:0000259" key="4">
    <source>
        <dbReference type="Pfam" id="PF00884"/>
    </source>
</evidence>
<dbReference type="InterPro" id="IPR017850">
    <property type="entry name" value="Alkaline_phosphatase_core_sf"/>
</dbReference>
<gene>
    <name evidence="5" type="primary">atsA_85</name>
    <name evidence="5" type="ORF">Poly59_57700</name>
</gene>
<dbReference type="GO" id="GO:0004065">
    <property type="term" value="F:arylsulfatase activity"/>
    <property type="evidence" value="ECO:0007669"/>
    <property type="project" value="UniProtKB-EC"/>
</dbReference>
<dbReference type="PANTHER" id="PTHR42693">
    <property type="entry name" value="ARYLSULFATASE FAMILY MEMBER"/>
    <property type="match status" value="1"/>
</dbReference>
<dbReference type="AlphaFoldDB" id="A0A5C6EFI3"/>
<dbReference type="Gene3D" id="3.40.720.10">
    <property type="entry name" value="Alkaline Phosphatase, subunit A"/>
    <property type="match status" value="1"/>
</dbReference>
<dbReference type="SUPFAM" id="SSF53649">
    <property type="entry name" value="Alkaline phosphatase-like"/>
    <property type="match status" value="1"/>
</dbReference>
<accession>A0A5C6EFI3</accession>
<feature type="domain" description="Sulfatase N-terminal" evidence="4">
    <location>
        <begin position="24"/>
        <end position="85"/>
    </location>
</feature>
<reference evidence="5 6" key="1">
    <citation type="submission" date="2019-02" db="EMBL/GenBank/DDBJ databases">
        <title>Deep-cultivation of Planctomycetes and their phenomic and genomic characterization uncovers novel biology.</title>
        <authorList>
            <person name="Wiegand S."/>
            <person name="Jogler M."/>
            <person name="Boedeker C."/>
            <person name="Pinto D."/>
            <person name="Vollmers J."/>
            <person name="Rivas-Marin E."/>
            <person name="Kohn T."/>
            <person name="Peeters S.H."/>
            <person name="Heuer A."/>
            <person name="Rast P."/>
            <person name="Oberbeckmann S."/>
            <person name="Bunk B."/>
            <person name="Jeske O."/>
            <person name="Meyerdierks A."/>
            <person name="Storesund J.E."/>
            <person name="Kallscheuer N."/>
            <person name="Luecker S."/>
            <person name="Lage O.M."/>
            <person name="Pohl T."/>
            <person name="Merkel B.J."/>
            <person name="Hornburger P."/>
            <person name="Mueller R.-W."/>
            <person name="Bruemmer F."/>
            <person name="Labrenz M."/>
            <person name="Spormann A.M."/>
            <person name="Op Den Camp H."/>
            <person name="Overmann J."/>
            <person name="Amann R."/>
            <person name="Jetten M.S.M."/>
            <person name="Mascher T."/>
            <person name="Medema M.H."/>
            <person name="Devos D.P."/>
            <person name="Kaster A.-K."/>
            <person name="Ovreas L."/>
            <person name="Rohde M."/>
            <person name="Galperin M.Y."/>
            <person name="Jogler C."/>
        </authorList>
    </citation>
    <scope>NUCLEOTIDE SEQUENCE [LARGE SCALE GENOMIC DNA]</scope>
    <source>
        <strain evidence="5 6">Poly59</strain>
    </source>
</reference>
<protein>
    <submittedName>
        <fullName evidence="5">Arylsulfatase</fullName>
        <ecNumber evidence="5">3.1.6.1</ecNumber>
    </submittedName>
</protein>
<evidence type="ECO:0000313" key="5">
    <source>
        <dbReference type="EMBL" id="TWU46797.1"/>
    </source>
</evidence>
<dbReference type="Proteomes" id="UP000317977">
    <property type="component" value="Unassembled WGS sequence"/>
</dbReference>
<evidence type="ECO:0000256" key="1">
    <source>
        <dbReference type="ARBA" id="ARBA00008779"/>
    </source>
</evidence>
<dbReference type="PANTHER" id="PTHR42693:SF53">
    <property type="entry name" value="ENDO-4-O-SULFATASE"/>
    <property type="match status" value="1"/>
</dbReference>
<keyword evidence="6" id="KW-1185">Reference proteome</keyword>
<dbReference type="EMBL" id="SJPX01000006">
    <property type="protein sequence ID" value="TWU46797.1"/>
    <property type="molecule type" value="Genomic_DNA"/>
</dbReference>
<feature type="signal peptide" evidence="3">
    <location>
        <begin position="1"/>
        <end position="21"/>
    </location>
</feature>
<comment type="similarity">
    <text evidence="1">Belongs to the sulfatase family.</text>
</comment>
<dbReference type="InterPro" id="IPR000917">
    <property type="entry name" value="Sulfatase_N"/>
</dbReference>
<proteinExistence type="inferred from homology"/>
<keyword evidence="2 5" id="KW-0378">Hydrolase</keyword>
<organism evidence="5 6">
    <name type="scientific">Rubripirellula reticaptiva</name>
    <dbReference type="NCBI Taxonomy" id="2528013"/>
    <lineage>
        <taxon>Bacteria</taxon>
        <taxon>Pseudomonadati</taxon>
        <taxon>Planctomycetota</taxon>
        <taxon>Planctomycetia</taxon>
        <taxon>Pirellulales</taxon>
        <taxon>Pirellulaceae</taxon>
        <taxon>Rubripirellula</taxon>
    </lineage>
</organism>
<evidence type="ECO:0000256" key="2">
    <source>
        <dbReference type="ARBA" id="ARBA00022801"/>
    </source>
</evidence>
<evidence type="ECO:0000256" key="3">
    <source>
        <dbReference type="SAM" id="SignalP"/>
    </source>
</evidence>
<sequence length="89" mass="9649" precursor="true">MRSPCFILVAVLTVVPSLAQAERPNIVLIMADDMGYSDVGCYGGEISTPHIDALADGGLRFTQFYNTGRCCPTRASLMTGLYPRPSHQI</sequence>
<dbReference type="InterPro" id="IPR050738">
    <property type="entry name" value="Sulfatase"/>
</dbReference>